<accession>A0A1C7LZ08</accession>
<reference evidence="1 2" key="1">
    <citation type="submission" date="2016-03" db="EMBL/GenBank/DDBJ databases">
        <title>Whole genome sequencing of Grifola frondosa 9006-11.</title>
        <authorList>
            <person name="Min B."/>
            <person name="Park H."/>
            <person name="Kim J.-G."/>
            <person name="Cho H."/>
            <person name="Oh Y.-L."/>
            <person name="Kong W.-S."/>
            <person name="Choi I.-G."/>
        </authorList>
    </citation>
    <scope>NUCLEOTIDE SEQUENCE [LARGE SCALE GENOMIC DNA]</scope>
    <source>
        <strain evidence="1 2">9006-11</strain>
    </source>
</reference>
<evidence type="ECO:0000313" key="2">
    <source>
        <dbReference type="Proteomes" id="UP000092993"/>
    </source>
</evidence>
<keyword evidence="2" id="KW-1185">Reference proteome</keyword>
<organism evidence="1 2">
    <name type="scientific">Grifola frondosa</name>
    <name type="common">Maitake</name>
    <name type="synonym">Polyporus frondosus</name>
    <dbReference type="NCBI Taxonomy" id="5627"/>
    <lineage>
        <taxon>Eukaryota</taxon>
        <taxon>Fungi</taxon>
        <taxon>Dikarya</taxon>
        <taxon>Basidiomycota</taxon>
        <taxon>Agaricomycotina</taxon>
        <taxon>Agaricomycetes</taxon>
        <taxon>Polyporales</taxon>
        <taxon>Grifolaceae</taxon>
        <taxon>Grifola</taxon>
    </lineage>
</organism>
<proteinExistence type="predicted"/>
<name>A0A1C7LZ08_GRIFR</name>
<protein>
    <submittedName>
        <fullName evidence="1">Uncharacterized protein</fullName>
    </submittedName>
</protein>
<dbReference type="OrthoDB" id="2735833at2759"/>
<dbReference type="AlphaFoldDB" id="A0A1C7LZ08"/>
<dbReference type="EMBL" id="LUGG01000015">
    <property type="protein sequence ID" value="OBZ69931.1"/>
    <property type="molecule type" value="Genomic_DNA"/>
</dbReference>
<sequence>MEVPLVPTIALIFNPSADTITVKTIEQTDCDNVEYTLTTNLAPSFGELSVESVKKLDSSRQTVMIAGVNRTLALIPPAERSFDRVIKTCLQCPLLEDEQDHVVERKSHFYMDNIDFFNMNNTEKGRIAESVHTWFMELIEDDDVVSVVQSLMLVALTLKLVCCYLLQLKSTKINIATFSTIVATMGAAVKHFRNVFGGHENCEKTIVDIGVLRYPDLKHPYFKVYRIQLTAWRDATYGSLLVLYVGLTSSPRWDCESILVPFWMIVTCGTLGDKQNGTFNMHRFKPNQDVINSLSAKALEMASLSQ</sequence>
<comment type="caution">
    <text evidence="1">The sequence shown here is derived from an EMBL/GenBank/DDBJ whole genome shotgun (WGS) entry which is preliminary data.</text>
</comment>
<gene>
    <name evidence="1" type="ORF">A0H81_10532</name>
</gene>
<dbReference type="Proteomes" id="UP000092993">
    <property type="component" value="Unassembled WGS sequence"/>
</dbReference>
<evidence type="ECO:0000313" key="1">
    <source>
        <dbReference type="EMBL" id="OBZ69931.1"/>
    </source>
</evidence>